<proteinExistence type="predicted"/>
<dbReference type="Pfam" id="PF00583">
    <property type="entry name" value="Acetyltransf_1"/>
    <property type="match status" value="1"/>
</dbReference>
<evidence type="ECO:0000313" key="4">
    <source>
        <dbReference type="Proteomes" id="UP000317894"/>
    </source>
</evidence>
<organism evidence="3 4">
    <name type="scientific">Glacieibacterium frigidum</name>
    <dbReference type="NCBI Taxonomy" id="2593303"/>
    <lineage>
        <taxon>Bacteria</taxon>
        <taxon>Pseudomonadati</taxon>
        <taxon>Pseudomonadota</taxon>
        <taxon>Alphaproteobacteria</taxon>
        <taxon>Sphingomonadales</taxon>
        <taxon>Sphingosinicellaceae</taxon>
        <taxon>Glacieibacterium</taxon>
    </lineage>
</organism>
<dbReference type="InterPro" id="IPR051531">
    <property type="entry name" value="N-acetyltransferase"/>
</dbReference>
<feature type="compositionally biased region" description="Basic and acidic residues" evidence="1">
    <location>
        <begin position="11"/>
        <end position="21"/>
    </location>
</feature>
<dbReference type="AlphaFoldDB" id="A0A552UGT2"/>
<dbReference type="Proteomes" id="UP000317894">
    <property type="component" value="Unassembled WGS sequence"/>
</dbReference>
<dbReference type="OrthoDB" id="7852312at2"/>
<dbReference type="InterPro" id="IPR000182">
    <property type="entry name" value="GNAT_dom"/>
</dbReference>
<dbReference type="PANTHER" id="PTHR43792">
    <property type="entry name" value="GNAT FAMILY, PUTATIVE (AFU_ORTHOLOGUE AFUA_3G00765)-RELATED-RELATED"/>
    <property type="match status" value="1"/>
</dbReference>
<evidence type="ECO:0000256" key="1">
    <source>
        <dbReference type="SAM" id="MobiDB-lite"/>
    </source>
</evidence>
<gene>
    <name evidence="3" type="ORF">FMM06_04505</name>
</gene>
<dbReference type="InterPro" id="IPR016181">
    <property type="entry name" value="Acyl_CoA_acyltransferase"/>
</dbReference>
<dbReference type="Gene3D" id="3.40.630.30">
    <property type="match status" value="1"/>
</dbReference>
<keyword evidence="3" id="KW-0808">Transferase</keyword>
<feature type="region of interest" description="Disordered" evidence="1">
    <location>
        <begin position="1"/>
        <end position="21"/>
    </location>
</feature>
<sequence>MVRQRQPPQGRRAERGADRRTARAAASAEGGLIVLEPLPADLDLDQAADNWGSAYGDRDGLRAIIGELFRTQRPQPWGNYLARRDGEAVGLCAFKAPPADGAVEIAYGTFPPVQRQGVAQAMAAGLIEIARGRGVVLVVAHTLPEPNTSNRILARLGFSFAGDAEDPDDGHVWLWQRPA</sequence>
<protein>
    <submittedName>
        <fullName evidence="3">GNAT family N-acetyltransferase</fullName>
    </submittedName>
</protein>
<dbReference type="SUPFAM" id="SSF55729">
    <property type="entry name" value="Acyl-CoA N-acyltransferases (Nat)"/>
    <property type="match status" value="1"/>
</dbReference>
<evidence type="ECO:0000313" key="3">
    <source>
        <dbReference type="EMBL" id="TRW17432.1"/>
    </source>
</evidence>
<evidence type="ECO:0000259" key="2">
    <source>
        <dbReference type="PROSITE" id="PS51186"/>
    </source>
</evidence>
<reference evidence="3 4" key="1">
    <citation type="submission" date="2019-07" db="EMBL/GenBank/DDBJ databases">
        <title>Novel species isolated from glacier.</title>
        <authorList>
            <person name="Liu Q."/>
            <person name="Xin Y.-H."/>
        </authorList>
    </citation>
    <scope>NUCLEOTIDE SEQUENCE [LARGE SCALE GENOMIC DNA]</scope>
    <source>
        <strain evidence="3 4">LB1R16</strain>
    </source>
</reference>
<name>A0A552UGT2_9SPHN</name>
<dbReference type="PROSITE" id="PS51186">
    <property type="entry name" value="GNAT"/>
    <property type="match status" value="1"/>
</dbReference>
<dbReference type="GO" id="GO:0016747">
    <property type="term" value="F:acyltransferase activity, transferring groups other than amino-acyl groups"/>
    <property type="evidence" value="ECO:0007669"/>
    <property type="project" value="InterPro"/>
</dbReference>
<dbReference type="EMBL" id="VJWA01000001">
    <property type="protein sequence ID" value="TRW17432.1"/>
    <property type="molecule type" value="Genomic_DNA"/>
</dbReference>
<dbReference type="CDD" id="cd04301">
    <property type="entry name" value="NAT_SF"/>
    <property type="match status" value="1"/>
</dbReference>
<dbReference type="PANTHER" id="PTHR43792:SF13">
    <property type="entry name" value="ACETYLTRANSFERASE"/>
    <property type="match status" value="1"/>
</dbReference>
<keyword evidence="4" id="KW-1185">Reference proteome</keyword>
<accession>A0A552UGT2</accession>
<comment type="caution">
    <text evidence="3">The sequence shown here is derived from an EMBL/GenBank/DDBJ whole genome shotgun (WGS) entry which is preliminary data.</text>
</comment>
<feature type="domain" description="N-acetyltransferase" evidence="2">
    <location>
        <begin position="33"/>
        <end position="179"/>
    </location>
</feature>